<protein>
    <submittedName>
        <fullName evidence="1">AAA family ATPase</fullName>
    </submittedName>
</protein>
<organism evidence="1 2">
    <name type="scientific">Colletotrichum truncatum</name>
    <name type="common">Anthracnose fungus</name>
    <name type="synonym">Colletotrichum capsici</name>
    <dbReference type="NCBI Taxonomy" id="5467"/>
    <lineage>
        <taxon>Eukaryota</taxon>
        <taxon>Fungi</taxon>
        <taxon>Dikarya</taxon>
        <taxon>Ascomycota</taxon>
        <taxon>Pezizomycotina</taxon>
        <taxon>Sordariomycetes</taxon>
        <taxon>Hypocreomycetidae</taxon>
        <taxon>Glomerellales</taxon>
        <taxon>Glomerellaceae</taxon>
        <taxon>Colletotrichum</taxon>
        <taxon>Colletotrichum truncatum species complex</taxon>
    </lineage>
</organism>
<keyword evidence="2" id="KW-1185">Reference proteome</keyword>
<dbReference type="Proteomes" id="UP000805649">
    <property type="component" value="Unassembled WGS sequence"/>
</dbReference>
<comment type="caution">
    <text evidence="1">The sequence shown here is derived from an EMBL/GenBank/DDBJ whole genome shotgun (WGS) entry which is preliminary data.</text>
</comment>
<evidence type="ECO:0000313" key="1">
    <source>
        <dbReference type="EMBL" id="KAL0938499.1"/>
    </source>
</evidence>
<evidence type="ECO:0000313" key="2">
    <source>
        <dbReference type="Proteomes" id="UP000805649"/>
    </source>
</evidence>
<name>A0ACC3Z351_COLTU</name>
<reference evidence="1 2" key="1">
    <citation type="journal article" date="2020" name="Phytopathology">
        <title>Genome Sequence Resources of Colletotrichum truncatum, C. plurivorum, C. musicola, and C. sojae: Four Species Pathogenic to Soybean (Glycine max).</title>
        <authorList>
            <person name="Rogerio F."/>
            <person name="Boufleur T.R."/>
            <person name="Ciampi-Guillardi M."/>
            <person name="Sukno S.A."/>
            <person name="Thon M.R."/>
            <person name="Massola Junior N.S."/>
            <person name="Baroncelli R."/>
        </authorList>
    </citation>
    <scope>NUCLEOTIDE SEQUENCE [LARGE SCALE GENOMIC DNA]</scope>
    <source>
        <strain evidence="1 2">CMES1059</strain>
    </source>
</reference>
<sequence length="588" mass="67016">KDYQWHYVKTSRAKTSTNRFRKYALAVRRIIDSSLGTVSATEIDVKSQKLAQILEEILEGVGNLNFHLTPPQLSPEQLFIAREGLETRLKAEKAAEPPDETLIDDIDAALELIEQEYGSKIADLSSLLEHEEITFRLLWALFTPGVDVFSDDNLLRQPLVSKCYATKYGEDDNTEYFEIESKILHHNGESFGWGWTTFKVPRFEGSRKIHSLDAFPFEFHPQHEDVRAVVLERGKKYVNLLEKPVCKQYQGFAVIQEEKLVSKVRNRISSDGRIMVDPAAFLSQRPGDDLLLGPRVRQEVTDIDSLGEGSLMYCHYHILGFAFTTKRWASFAVSKITDVIWKEDAFDKVLLSEKKREMIKLLVQSHQADDDAFDDIIKGKGKGLVGLLTGSPGVGKTLTAEAVAETCRKPLYAISSGELGTSPENVDDRLVMVLDMARRWNCVLLLDEADIFLYKRGEAHVERNALVSIFLRRLEYFLGIVILTTNRRQDIDDAFKSRIHFKFHYPPLDAEGRFMIWKNMLSIIPAQETSHLRDDEIRDLASRPINGREIKNTVSCAASIVRWSQKQLTITLIKDVLELLIDDDPELN</sequence>
<proteinExistence type="predicted"/>
<gene>
    <name evidence="1" type="ORF">CTRU02_205109</name>
</gene>
<accession>A0ACC3Z351</accession>
<feature type="non-terminal residue" evidence="1">
    <location>
        <position position="1"/>
    </location>
</feature>
<dbReference type="EMBL" id="VUJX02000003">
    <property type="protein sequence ID" value="KAL0938499.1"/>
    <property type="molecule type" value="Genomic_DNA"/>
</dbReference>